<organism evidence="1 2">
    <name type="scientific">Haematococcus lacustris</name>
    <name type="common">Green alga</name>
    <name type="synonym">Haematococcus pluvialis</name>
    <dbReference type="NCBI Taxonomy" id="44745"/>
    <lineage>
        <taxon>Eukaryota</taxon>
        <taxon>Viridiplantae</taxon>
        <taxon>Chlorophyta</taxon>
        <taxon>core chlorophytes</taxon>
        <taxon>Chlorophyceae</taxon>
        <taxon>CS clade</taxon>
        <taxon>Chlamydomonadales</taxon>
        <taxon>Haematococcaceae</taxon>
        <taxon>Haematococcus</taxon>
    </lineage>
</organism>
<dbReference type="EMBL" id="BLLF01004117">
    <property type="protein sequence ID" value="GFH28951.1"/>
    <property type="molecule type" value="Genomic_DNA"/>
</dbReference>
<proteinExistence type="predicted"/>
<name>A0A6A0A926_HAELA</name>
<accession>A0A6A0A926</accession>
<evidence type="ECO:0000313" key="1">
    <source>
        <dbReference type="EMBL" id="GFH28951.1"/>
    </source>
</evidence>
<protein>
    <submittedName>
        <fullName evidence="1">Uncharacterized protein</fullName>
    </submittedName>
</protein>
<reference evidence="1 2" key="1">
    <citation type="submission" date="2020-02" db="EMBL/GenBank/DDBJ databases">
        <title>Draft genome sequence of Haematococcus lacustris strain NIES-144.</title>
        <authorList>
            <person name="Morimoto D."/>
            <person name="Nakagawa S."/>
            <person name="Yoshida T."/>
            <person name="Sawayama S."/>
        </authorList>
    </citation>
    <scope>NUCLEOTIDE SEQUENCE [LARGE SCALE GENOMIC DNA]</scope>
    <source>
        <strain evidence="1 2">NIES-144</strain>
    </source>
</reference>
<evidence type="ECO:0000313" key="2">
    <source>
        <dbReference type="Proteomes" id="UP000485058"/>
    </source>
</evidence>
<comment type="caution">
    <text evidence="1">The sequence shown here is derived from an EMBL/GenBank/DDBJ whole genome shotgun (WGS) entry which is preliminary data.</text>
</comment>
<keyword evidence="2" id="KW-1185">Reference proteome</keyword>
<gene>
    <name evidence="1" type="ORF">HaLaN_27527</name>
</gene>
<sequence>MAAKYSTWLSPYRHRCFYCCQPAKLGSVSPAAALAAASAKTGQLPLGCLRATKGKGLVTSALTAAYSSNSMWPLICSIIRSRISCRHEVLGRWRLHDAKGDSFLHNPAEQSMGWRRELLGRAC</sequence>
<dbReference type="Proteomes" id="UP000485058">
    <property type="component" value="Unassembled WGS sequence"/>
</dbReference>
<dbReference type="AlphaFoldDB" id="A0A6A0A926"/>